<organism evidence="2 3">
    <name type="scientific">Terasakiella brassicae</name>
    <dbReference type="NCBI Taxonomy" id="1634917"/>
    <lineage>
        <taxon>Bacteria</taxon>
        <taxon>Pseudomonadati</taxon>
        <taxon>Pseudomonadota</taxon>
        <taxon>Alphaproteobacteria</taxon>
        <taxon>Rhodospirillales</taxon>
        <taxon>Terasakiellaceae</taxon>
        <taxon>Terasakiella</taxon>
    </lineage>
</organism>
<reference evidence="2" key="2">
    <citation type="submission" date="2020-09" db="EMBL/GenBank/DDBJ databases">
        <authorList>
            <person name="Sun Q."/>
            <person name="Zhou Y."/>
        </authorList>
    </citation>
    <scope>NUCLEOTIDE SEQUENCE</scope>
    <source>
        <strain evidence="2">CGMCC 1.15254</strain>
    </source>
</reference>
<gene>
    <name evidence="2" type="ORF">GCM10011332_15190</name>
</gene>
<keyword evidence="1" id="KW-0472">Membrane</keyword>
<feature type="transmembrane region" description="Helical" evidence="1">
    <location>
        <begin position="194"/>
        <end position="216"/>
    </location>
</feature>
<feature type="transmembrane region" description="Helical" evidence="1">
    <location>
        <begin position="60"/>
        <end position="79"/>
    </location>
</feature>
<comment type="caution">
    <text evidence="2">The sequence shown here is derived from an EMBL/GenBank/DDBJ whole genome shotgun (WGS) entry which is preliminary data.</text>
</comment>
<keyword evidence="3" id="KW-1185">Reference proteome</keyword>
<keyword evidence="1" id="KW-0812">Transmembrane</keyword>
<accession>A0A917FAF8</accession>
<evidence type="ECO:0000313" key="3">
    <source>
        <dbReference type="Proteomes" id="UP000632498"/>
    </source>
</evidence>
<feature type="transmembrane region" description="Helical" evidence="1">
    <location>
        <begin position="152"/>
        <end position="173"/>
    </location>
</feature>
<feature type="transmembrane region" description="Helical" evidence="1">
    <location>
        <begin position="30"/>
        <end position="48"/>
    </location>
</feature>
<proteinExistence type="predicted"/>
<protein>
    <submittedName>
        <fullName evidence="2">Uncharacterized protein</fullName>
    </submittedName>
</protein>
<name>A0A917FAF8_9PROT</name>
<feature type="transmembrane region" description="Helical" evidence="1">
    <location>
        <begin position="107"/>
        <end position="125"/>
    </location>
</feature>
<evidence type="ECO:0000256" key="1">
    <source>
        <dbReference type="SAM" id="Phobius"/>
    </source>
</evidence>
<sequence length="277" mass="31617">MLDIPKLDDKLPVFALVNGVYAVLFRNPMIFVRAGLFPFLLLLTINLWHTPQSWGLEAFYGIRVVEWLLILTLWTFYALQLQRFVLKGSFEGATSFLPKLNMREWRFFKASVLVLMPLTIFAFWFDQPLFFHQPDVLVMGGITALDGVSLHLYASLFLGWIMQVFAFVLPAIAEDTPRPARDLFAMSFHALRQDFTRLFAASVLVALPLWVAVFILRLVLHMPIFTQLAMGDEASALVWNLLFLTLETAKTFIGGGLLAMLWALAYGRTRGRHVDSR</sequence>
<evidence type="ECO:0000313" key="2">
    <source>
        <dbReference type="EMBL" id="GGF62317.1"/>
    </source>
</evidence>
<keyword evidence="1" id="KW-1133">Transmembrane helix</keyword>
<dbReference type="EMBL" id="BMHV01000009">
    <property type="protein sequence ID" value="GGF62317.1"/>
    <property type="molecule type" value="Genomic_DNA"/>
</dbReference>
<reference evidence="2" key="1">
    <citation type="journal article" date="2014" name="Int. J. Syst. Evol. Microbiol.">
        <title>Complete genome sequence of Corynebacterium casei LMG S-19264T (=DSM 44701T), isolated from a smear-ripened cheese.</title>
        <authorList>
            <consortium name="US DOE Joint Genome Institute (JGI-PGF)"/>
            <person name="Walter F."/>
            <person name="Albersmeier A."/>
            <person name="Kalinowski J."/>
            <person name="Ruckert C."/>
        </authorList>
    </citation>
    <scope>NUCLEOTIDE SEQUENCE</scope>
    <source>
        <strain evidence="2">CGMCC 1.15254</strain>
    </source>
</reference>
<dbReference type="AlphaFoldDB" id="A0A917FAF8"/>
<dbReference type="RefSeq" id="WP_188663483.1">
    <property type="nucleotide sequence ID" value="NZ_BMHV01000009.1"/>
</dbReference>
<feature type="transmembrane region" description="Helical" evidence="1">
    <location>
        <begin position="236"/>
        <end position="264"/>
    </location>
</feature>
<dbReference type="Proteomes" id="UP000632498">
    <property type="component" value="Unassembled WGS sequence"/>
</dbReference>